<dbReference type="SUPFAM" id="SSF54975">
    <property type="entry name" value="Acylphosphatase/BLUF domain-like"/>
    <property type="match status" value="1"/>
</dbReference>
<feature type="domain" description="Acylphosphatase-like" evidence="8">
    <location>
        <begin position="5"/>
        <end position="93"/>
    </location>
</feature>
<evidence type="ECO:0000313" key="9">
    <source>
        <dbReference type="EMBL" id="KAB8138543.1"/>
    </source>
</evidence>
<evidence type="ECO:0000256" key="4">
    <source>
        <dbReference type="ARBA" id="ARBA00047645"/>
    </source>
</evidence>
<dbReference type="EC" id="3.6.1.7" evidence="2 5"/>
<dbReference type="PROSITE" id="PS00151">
    <property type="entry name" value="ACYLPHOSPHATASE_2"/>
    <property type="match status" value="1"/>
</dbReference>
<evidence type="ECO:0000259" key="8">
    <source>
        <dbReference type="PROSITE" id="PS51160"/>
    </source>
</evidence>
<dbReference type="InterPro" id="IPR001792">
    <property type="entry name" value="Acylphosphatase-like_dom"/>
</dbReference>
<dbReference type="OrthoDB" id="9808093at2"/>
<feature type="active site" evidence="5">
    <location>
        <position position="20"/>
    </location>
</feature>
<sequence>MELKNIHAFVEGKVQGVGFRYFTQSTAIDHNITGWVRNLDDGSVEILAQGEEGNLDSFIEKIKKGPSMFAKVTDVKIEEFDDSKEHSNFEIKM</sequence>
<comment type="caution">
    <text evidence="9">The sequence shown here is derived from an EMBL/GenBank/DDBJ whole genome shotgun (WGS) entry which is preliminary data.</text>
</comment>
<dbReference type="EMBL" id="WEID01000016">
    <property type="protein sequence ID" value="KAB8138543.1"/>
    <property type="molecule type" value="Genomic_DNA"/>
</dbReference>
<dbReference type="Gene3D" id="3.30.70.100">
    <property type="match status" value="1"/>
</dbReference>
<name>A0A7C8GW49_9BACI</name>
<dbReference type="AlphaFoldDB" id="A0A7C8GW49"/>
<dbReference type="NCBIfam" id="NF010995">
    <property type="entry name" value="PRK14420.1"/>
    <property type="match status" value="1"/>
</dbReference>
<dbReference type="PANTHER" id="PTHR47268:SF4">
    <property type="entry name" value="ACYLPHOSPHATASE"/>
    <property type="match status" value="1"/>
</dbReference>
<dbReference type="PROSITE" id="PS51160">
    <property type="entry name" value="ACYLPHOSPHATASE_3"/>
    <property type="match status" value="1"/>
</dbReference>
<reference evidence="9 10" key="1">
    <citation type="submission" date="2019-10" db="EMBL/GenBank/DDBJ databases">
        <title>Gracilibacillus sp. nov. isolated from rice seeds.</title>
        <authorList>
            <person name="He S."/>
        </authorList>
    </citation>
    <scope>NUCLEOTIDE SEQUENCE [LARGE SCALE GENOMIC DNA]</scope>
    <source>
        <strain evidence="9 10">TD8</strain>
    </source>
</reference>
<accession>A0A7C8GW49</accession>
<comment type="catalytic activity">
    <reaction evidence="4 5 6">
        <text>an acyl phosphate + H2O = a carboxylate + phosphate + H(+)</text>
        <dbReference type="Rhea" id="RHEA:14965"/>
        <dbReference type="ChEBI" id="CHEBI:15377"/>
        <dbReference type="ChEBI" id="CHEBI:15378"/>
        <dbReference type="ChEBI" id="CHEBI:29067"/>
        <dbReference type="ChEBI" id="CHEBI:43474"/>
        <dbReference type="ChEBI" id="CHEBI:59918"/>
        <dbReference type="EC" id="3.6.1.7"/>
    </reaction>
</comment>
<evidence type="ECO:0000256" key="1">
    <source>
        <dbReference type="ARBA" id="ARBA00005614"/>
    </source>
</evidence>
<protein>
    <recommendedName>
        <fullName evidence="3 5">Acylphosphatase</fullName>
        <ecNumber evidence="2 5">3.6.1.7</ecNumber>
    </recommendedName>
</protein>
<keyword evidence="10" id="KW-1185">Reference proteome</keyword>
<dbReference type="InterPro" id="IPR017968">
    <property type="entry name" value="Acylphosphatase_CS"/>
</dbReference>
<dbReference type="PANTHER" id="PTHR47268">
    <property type="entry name" value="ACYLPHOSPHATASE"/>
    <property type="match status" value="1"/>
</dbReference>
<evidence type="ECO:0000256" key="7">
    <source>
        <dbReference type="RuleBase" id="RU004168"/>
    </source>
</evidence>
<keyword evidence="5 6" id="KW-0378">Hydrolase</keyword>
<dbReference type="InterPro" id="IPR020456">
    <property type="entry name" value="Acylphosphatase"/>
</dbReference>
<dbReference type="PROSITE" id="PS00150">
    <property type="entry name" value="ACYLPHOSPHATASE_1"/>
    <property type="match status" value="1"/>
</dbReference>
<evidence type="ECO:0000256" key="6">
    <source>
        <dbReference type="RuleBase" id="RU000553"/>
    </source>
</evidence>
<organism evidence="9 10">
    <name type="scientific">Gracilibacillus oryzae</name>
    <dbReference type="NCBI Taxonomy" id="1672701"/>
    <lineage>
        <taxon>Bacteria</taxon>
        <taxon>Bacillati</taxon>
        <taxon>Bacillota</taxon>
        <taxon>Bacilli</taxon>
        <taxon>Bacillales</taxon>
        <taxon>Bacillaceae</taxon>
        <taxon>Gracilibacillus</taxon>
    </lineage>
</organism>
<evidence type="ECO:0000256" key="5">
    <source>
        <dbReference type="PROSITE-ProRule" id="PRU00520"/>
    </source>
</evidence>
<evidence type="ECO:0000256" key="3">
    <source>
        <dbReference type="ARBA" id="ARBA00015991"/>
    </source>
</evidence>
<dbReference type="GO" id="GO:0003998">
    <property type="term" value="F:acylphosphatase activity"/>
    <property type="evidence" value="ECO:0007669"/>
    <property type="project" value="UniProtKB-EC"/>
</dbReference>
<evidence type="ECO:0000313" key="10">
    <source>
        <dbReference type="Proteomes" id="UP000480246"/>
    </source>
</evidence>
<dbReference type="Proteomes" id="UP000480246">
    <property type="component" value="Unassembled WGS sequence"/>
</dbReference>
<dbReference type="InterPro" id="IPR036046">
    <property type="entry name" value="Acylphosphatase-like_dom_sf"/>
</dbReference>
<proteinExistence type="inferred from homology"/>
<comment type="similarity">
    <text evidence="1 7">Belongs to the acylphosphatase family.</text>
</comment>
<dbReference type="Pfam" id="PF00708">
    <property type="entry name" value="Acylphosphatase"/>
    <property type="match status" value="1"/>
</dbReference>
<gene>
    <name evidence="9" type="ORF">F9U64_04535</name>
</gene>
<evidence type="ECO:0000256" key="2">
    <source>
        <dbReference type="ARBA" id="ARBA00012150"/>
    </source>
</evidence>
<feature type="active site" evidence="5">
    <location>
        <position position="38"/>
    </location>
</feature>